<dbReference type="PROSITE" id="PS51847">
    <property type="entry name" value="SMP"/>
    <property type="match status" value="1"/>
</dbReference>
<evidence type="ECO:0000256" key="1">
    <source>
        <dbReference type="ARBA" id="ARBA00004167"/>
    </source>
</evidence>
<feature type="region of interest" description="Disordered" evidence="12">
    <location>
        <begin position="1"/>
        <end position="102"/>
    </location>
</feature>
<evidence type="ECO:0000256" key="9">
    <source>
        <dbReference type="ARBA" id="ARBA00023055"/>
    </source>
</evidence>
<dbReference type="Gene3D" id="2.60.40.150">
    <property type="entry name" value="C2 domain"/>
    <property type="match status" value="2"/>
</dbReference>
<feature type="transmembrane region" description="Helical" evidence="13">
    <location>
        <begin position="658"/>
        <end position="677"/>
    </location>
</feature>
<evidence type="ECO:0000259" key="15">
    <source>
        <dbReference type="PROSITE" id="PS51847"/>
    </source>
</evidence>
<feature type="domain" description="C2" evidence="14">
    <location>
        <begin position="483"/>
        <end position="602"/>
    </location>
</feature>
<evidence type="ECO:0000313" key="16">
    <source>
        <dbReference type="EMBL" id="TFJ83355.1"/>
    </source>
</evidence>
<feature type="compositionally biased region" description="Low complexity" evidence="12">
    <location>
        <begin position="190"/>
        <end position="203"/>
    </location>
</feature>
<dbReference type="GO" id="GO:0016020">
    <property type="term" value="C:membrane"/>
    <property type="evidence" value="ECO:0007669"/>
    <property type="project" value="UniProtKB-SubCell"/>
</dbReference>
<dbReference type="Pfam" id="PF17047">
    <property type="entry name" value="SMP_LBD"/>
    <property type="match status" value="1"/>
</dbReference>
<name>A0A4D9D1J8_9STRA</name>
<evidence type="ECO:0000256" key="3">
    <source>
        <dbReference type="ARBA" id="ARBA00022448"/>
    </source>
</evidence>
<keyword evidence="7" id="KW-0106">Calcium</keyword>
<feature type="compositionally biased region" description="Pro residues" evidence="12">
    <location>
        <begin position="204"/>
        <end position="213"/>
    </location>
</feature>
<feature type="compositionally biased region" description="Basic and acidic residues" evidence="12">
    <location>
        <begin position="1050"/>
        <end position="1062"/>
    </location>
</feature>
<dbReference type="AlphaFoldDB" id="A0A4D9D1J8"/>
<evidence type="ECO:0000256" key="6">
    <source>
        <dbReference type="ARBA" id="ARBA00022737"/>
    </source>
</evidence>
<evidence type="ECO:0000256" key="8">
    <source>
        <dbReference type="ARBA" id="ARBA00022989"/>
    </source>
</evidence>
<evidence type="ECO:0000256" key="10">
    <source>
        <dbReference type="ARBA" id="ARBA00023121"/>
    </source>
</evidence>
<dbReference type="InterPro" id="IPR000008">
    <property type="entry name" value="C2_dom"/>
</dbReference>
<dbReference type="InterPro" id="IPR031468">
    <property type="entry name" value="SMP_LBD"/>
</dbReference>
<feature type="transmembrane region" description="Helical" evidence="13">
    <location>
        <begin position="574"/>
        <end position="597"/>
    </location>
</feature>
<dbReference type="PANTHER" id="PTHR10774:SF190">
    <property type="entry name" value="C2 CALCIUM_LIPID-BINDING ENDONUCLEASE_EXONUCLEASE_PHOSPHATASE-RELATED"/>
    <property type="match status" value="1"/>
</dbReference>
<keyword evidence="11 13" id="KW-0472">Membrane</keyword>
<dbReference type="Proteomes" id="UP000355283">
    <property type="component" value="Unassembled WGS sequence"/>
</dbReference>
<keyword evidence="4 13" id="KW-0812">Transmembrane</keyword>
<dbReference type="PANTHER" id="PTHR10774">
    <property type="entry name" value="EXTENDED SYNAPTOTAGMIN-RELATED"/>
    <property type="match status" value="1"/>
</dbReference>
<evidence type="ECO:0000256" key="4">
    <source>
        <dbReference type="ARBA" id="ARBA00022692"/>
    </source>
</evidence>
<feature type="domain" description="SMP-LTD" evidence="15">
    <location>
        <begin position="300"/>
        <end position="486"/>
    </location>
</feature>
<dbReference type="GO" id="GO:0008289">
    <property type="term" value="F:lipid binding"/>
    <property type="evidence" value="ECO:0007669"/>
    <property type="project" value="UniProtKB-KW"/>
</dbReference>
<dbReference type="Pfam" id="PF00168">
    <property type="entry name" value="C2"/>
    <property type="match status" value="1"/>
</dbReference>
<keyword evidence="6" id="KW-0677">Repeat</keyword>
<dbReference type="InterPro" id="IPR045050">
    <property type="entry name" value="Synaptotagmin_plant"/>
</dbReference>
<feature type="transmembrane region" description="Helical" evidence="13">
    <location>
        <begin position="809"/>
        <end position="832"/>
    </location>
</feature>
<feature type="transmembrane region" description="Helical" evidence="13">
    <location>
        <begin position="248"/>
        <end position="266"/>
    </location>
</feature>
<evidence type="ECO:0008006" key="18">
    <source>
        <dbReference type="Google" id="ProtNLM"/>
    </source>
</evidence>
<sequence length="1208" mass="133428">MVLPGVSTDTPRRRFLPHTPRGPASGGTVPRTSSASRAHADSAVASERPLSAPEPPGTRPSQNEKVAAAGDRGGEGPVPFPRQEATSSQAVPPNPKPVPQPLGDIAVLGIARGEGAQARPLEEVPDSFKKMGFEVVLYVPDKDNMGKTFVLGLRVGARLMMRTAMRLRRGLKPESEYGVGDRALVVGVTSTTGDSTRSSSLPPASVPSPPSPPEDVARRMLQGTWAFTPLMFLPLMLFPYLITHLRLSALWVLPLAFIWLSYLHNIKMRRDRANALKLASDPATLGAIMKHLPAWFYDSDVERSAWMTAVLQKMWAAVSGMTEKIVMTYVQPVLDTYRPSIINHLEIVKCRLGTLAPTVTGVRFVETPEEVVRLDVHISYAGNPDIVLAVGYKGLPLILELSEVQFRGKIRIELNPLMPDIPGFGAITATFMEEPYLDFSFKVASLDVMAVGAPAMNVADIVTNIIKENVLKGFLLYPAQLVIPMIEDVDLERLRNPAPIGILSVSVLSARNLRIADIRSSDPYVQIKYGLNQERETKVKRSTLNPVWNEEFQLKVYAIDQPVLFKQYSALFQYGVSFPVNIAVVVLLVQMMLYFIWLSDNAIKIYGEESYMQYLPLVLYSGVPPIAQACYGYLVVFLNDREGHRSPEEYETSLQFKLFAFHFINSFCSLFYIAFWLKDIDRLQSLLMSLLVTKQIVGNLTELATPVVAIKDPVGYKELKASMGANTVEGRIEGILKTIFIAVYSRAVRLVTMRSRKSMEDEAAAMEKVEAETASFSVPNEEAYSAIDVQRNAAPYEVTQEHIEILVQFGYVSMFAVAFPLAPVLALLNNLWEARLDLMKLKVARRPSPRMVKNIGGWFTGLEFMVGPRAVFFGLSCFATSNSVFGAVAVLTNCLLMVLVSTQLGPLVPAALHPLLDSSLGRFLLALVVEHILIAAKVVLSAAIDDVPPEIRAAVHRKREAEREELFNSQRQLRMVAREGDYSLRIDDLAPMKAVDLDLALCHTTQGTLQVRLLYHPVQRPEEKTEDHAVSEDLAALEEELATGSLWTDVDVHDKEEGKGEGEETSTGATEGASGGQRGILTVEGLQLTGYTSKDTFWGGSKVFIRLALGTSVVRTVPERTPCQDPAFLDQFTFNIDDRVRGTSLDVTIIENRALGPAKFLGRASINLSTFTRRPGKTEADWPVYLKGKVVHVHIRAYFSPLMSQEAS</sequence>
<organism evidence="16 17">
    <name type="scientific">Nannochloropsis salina CCMP1776</name>
    <dbReference type="NCBI Taxonomy" id="1027361"/>
    <lineage>
        <taxon>Eukaryota</taxon>
        <taxon>Sar</taxon>
        <taxon>Stramenopiles</taxon>
        <taxon>Ochrophyta</taxon>
        <taxon>Eustigmatophyceae</taxon>
        <taxon>Eustigmatales</taxon>
        <taxon>Monodopsidaceae</taxon>
        <taxon>Microchloropsis</taxon>
        <taxon>Microchloropsis salina</taxon>
    </lineage>
</organism>
<keyword evidence="8 13" id="KW-1133">Transmembrane helix</keyword>
<comment type="subcellular location">
    <subcellularLocation>
        <location evidence="1">Membrane</location>
        <topology evidence="1">Single-pass membrane protein</topology>
    </subcellularLocation>
</comment>
<dbReference type="GO" id="GO:0005783">
    <property type="term" value="C:endoplasmic reticulum"/>
    <property type="evidence" value="ECO:0007669"/>
    <property type="project" value="TreeGrafter"/>
</dbReference>
<dbReference type="SUPFAM" id="SSF49562">
    <property type="entry name" value="C2 domain (Calcium/lipid-binding domain, CaLB)"/>
    <property type="match status" value="2"/>
</dbReference>
<accession>A0A4D9D1J8</accession>
<proteinExistence type="inferred from homology"/>
<comment type="caution">
    <text evidence="16">The sequence shown here is derived from an EMBL/GenBank/DDBJ whole genome shotgun (WGS) entry which is preliminary data.</text>
</comment>
<evidence type="ECO:0000256" key="7">
    <source>
        <dbReference type="ARBA" id="ARBA00022837"/>
    </source>
</evidence>
<evidence type="ECO:0000256" key="12">
    <source>
        <dbReference type="SAM" id="MobiDB-lite"/>
    </source>
</evidence>
<evidence type="ECO:0000256" key="13">
    <source>
        <dbReference type="SAM" id="Phobius"/>
    </source>
</evidence>
<evidence type="ECO:0000256" key="11">
    <source>
        <dbReference type="ARBA" id="ARBA00023136"/>
    </source>
</evidence>
<gene>
    <name evidence="16" type="ORF">NSK_005325</name>
</gene>
<dbReference type="CDD" id="cd00030">
    <property type="entry name" value="C2"/>
    <property type="match status" value="1"/>
</dbReference>
<keyword evidence="3" id="KW-0813">Transport</keyword>
<feature type="transmembrane region" description="Helical" evidence="13">
    <location>
        <begin position="617"/>
        <end position="638"/>
    </location>
</feature>
<keyword evidence="10" id="KW-0446">Lipid-binding</keyword>
<dbReference type="InterPro" id="IPR039010">
    <property type="entry name" value="Synaptotagmin_SMP"/>
</dbReference>
<keyword evidence="17" id="KW-1185">Reference proteome</keyword>
<keyword evidence="5" id="KW-0479">Metal-binding</keyword>
<dbReference type="Pfam" id="PF04547">
    <property type="entry name" value="Anoctamin"/>
    <property type="match status" value="1"/>
</dbReference>
<comment type="similarity">
    <text evidence="2">Belongs to the synaptotagmin family.</text>
</comment>
<dbReference type="EMBL" id="SDOX01000043">
    <property type="protein sequence ID" value="TFJ83355.1"/>
    <property type="molecule type" value="Genomic_DNA"/>
</dbReference>
<feature type="domain" description="C2" evidence="14">
    <location>
        <begin position="1062"/>
        <end position="1183"/>
    </location>
</feature>
<reference evidence="16 17" key="1">
    <citation type="submission" date="2019-01" db="EMBL/GenBank/DDBJ databases">
        <title>Nuclear Genome Assembly of the Microalgal Biofuel strain Nannochloropsis salina CCMP1776.</title>
        <authorList>
            <person name="Hovde B."/>
        </authorList>
    </citation>
    <scope>NUCLEOTIDE SEQUENCE [LARGE SCALE GENOMIC DNA]</scope>
    <source>
        <strain evidence="16 17">CCMP1776</strain>
    </source>
</reference>
<dbReference type="GO" id="GO:0006869">
    <property type="term" value="P:lipid transport"/>
    <property type="evidence" value="ECO:0007669"/>
    <property type="project" value="UniProtKB-KW"/>
</dbReference>
<protein>
    <recommendedName>
        <fullName evidence="18">C2 domain-containing protein</fullName>
    </recommendedName>
</protein>
<keyword evidence="9" id="KW-0445">Lipid transport</keyword>
<dbReference type="GO" id="GO:0046872">
    <property type="term" value="F:metal ion binding"/>
    <property type="evidence" value="ECO:0007669"/>
    <property type="project" value="UniProtKB-KW"/>
</dbReference>
<dbReference type="CDD" id="cd21677">
    <property type="entry name" value="SMP_SYT"/>
    <property type="match status" value="1"/>
</dbReference>
<dbReference type="InterPro" id="IPR035892">
    <property type="entry name" value="C2_domain_sf"/>
</dbReference>
<evidence type="ECO:0000256" key="5">
    <source>
        <dbReference type="ARBA" id="ARBA00022723"/>
    </source>
</evidence>
<evidence type="ECO:0000259" key="14">
    <source>
        <dbReference type="PROSITE" id="PS50004"/>
    </source>
</evidence>
<evidence type="ECO:0000256" key="2">
    <source>
        <dbReference type="ARBA" id="ARBA00006996"/>
    </source>
</evidence>
<dbReference type="InterPro" id="IPR049452">
    <property type="entry name" value="Anoctamin_TM"/>
</dbReference>
<dbReference type="OrthoDB" id="296386at2759"/>
<dbReference type="SMART" id="SM00239">
    <property type="entry name" value="C2"/>
    <property type="match status" value="2"/>
</dbReference>
<feature type="region of interest" description="Disordered" evidence="12">
    <location>
        <begin position="1048"/>
        <end position="1076"/>
    </location>
</feature>
<dbReference type="PROSITE" id="PS50004">
    <property type="entry name" value="C2"/>
    <property type="match status" value="2"/>
</dbReference>
<evidence type="ECO:0000313" key="17">
    <source>
        <dbReference type="Proteomes" id="UP000355283"/>
    </source>
</evidence>
<feature type="region of interest" description="Disordered" evidence="12">
    <location>
        <begin position="190"/>
        <end position="215"/>
    </location>
</feature>